<evidence type="ECO:0008006" key="3">
    <source>
        <dbReference type="Google" id="ProtNLM"/>
    </source>
</evidence>
<name>A2ELI7_TRIV3</name>
<dbReference type="InParanoid" id="A2ELI7"/>
<reference evidence="1" key="1">
    <citation type="submission" date="2006-10" db="EMBL/GenBank/DDBJ databases">
        <authorList>
            <person name="Amadeo P."/>
            <person name="Zhao Q."/>
            <person name="Wortman J."/>
            <person name="Fraser-Liggett C."/>
            <person name="Carlton J."/>
        </authorList>
    </citation>
    <scope>NUCLEOTIDE SEQUENCE</scope>
    <source>
        <strain evidence="1">G3</strain>
    </source>
</reference>
<dbReference type="Proteomes" id="UP000001542">
    <property type="component" value="Unassembled WGS sequence"/>
</dbReference>
<organism evidence="1 2">
    <name type="scientific">Trichomonas vaginalis (strain ATCC PRA-98 / G3)</name>
    <dbReference type="NCBI Taxonomy" id="412133"/>
    <lineage>
        <taxon>Eukaryota</taxon>
        <taxon>Metamonada</taxon>
        <taxon>Parabasalia</taxon>
        <taxon>Trichomonadida</taxon>
        <taxon>Trichomonadidae</taxon>
        <taxon>Trichomonas</taxon>
    </lineage>
</organism>
<dbReference type="AlphaFoldDB" id="A2ELI7"/>
<dbReference type="SUPFAM" id="SSF48371">
    <property type="entry name" value="ARM repeat"/>
    <property type="match status" value="1"/>
</dbReference>
<sequence length="518" mass="59437">MDDYKPGSAELNVKQFDLNYIYPEENDQNEAVELDDSDYIVILNQEVPDLQSALNSGDMTQITRALERILFFAKLGIFEVFHAIFENELISMLAPLYKIGYHENILSIAILIALQNEEVVLHFMETDLYNFILYDLLNPREEDVKFLVPIFANVIRKSDIIASIFFSSHFYNDALYKLMEVFPNNRNESEYIEVKELFLWMIAMLVNSIVAMRFGKKRAEEIKQEIGLLLENYSGISVDKLFLYAFLDDSITLYSESVIYRILRILLNNAKHPTVCCVITHTLCLFISQDIDIGMPRSENANIIQNDLGFVTVIHDYLQKNEYHLTRCVINAISLILTYNSAISKFSGSIYLDALLEAIECNRSEITRVCLDSLAKLFELYPISKKSIPERSLNKIREAVNSDEFKLRVSAVNCLTSMAKFLNDFQILTFSCLESIADILLSAANLDQKINILENLSQIIEKTSEETDPTSVTLAMRDSGIYDSAQELLDEEDEHLVQICDSFLEKCNENDFSFDDLM</sequence>
<dbReference type="VEuPathDB" id="TrichDB:TVAGG3_0005020"/>
<dbReference type="InterPro" id="IPR011989">
    <property type="entry name" value="ARM-like"/>
</dbReference>
<accession>A2ELI7</accession>
<dbReference type="InterPro" id="IPR016024">
    <property type="entry name" value="ARM-type_fold"/>
</dbReference>
<evidence type="ECO:0000313" key="2">
    <source>
        <dbReference type="Proteomes" id="UP000001542"/>
    </source>
</evidence>
<keyword evidence="2" id="KW-1185">Reference proteome</keyword>
<reference evidence="1" key="2">
    <citation type="journal article" date="2007" name="Science">
        <title>Draft genome sequence of the sexually transmitted pathogen Trichomonas vaginalis.</title>
        <authorList>
            <person name="Carlton J.M."/>
            <person name="Hirt R.P."/>
            <person name="Silva J.C."/>
            <person name="Delcher A.L."/>
            <person name="Schatz M."/>
            <person name="Zhao Q."/>
            <person name="Wortman J.R."/>
            <person name="Bidwell S.L."/>
            <person name="Alsmark U.C.M."/>
            <person name="Besteiro S."/>
            <person name="Sicheritz-Ponten T."/>
            <person name="Noel C.J."/>
            <person name="Dacks J.B."/>
            <person name="Foster P.G."/>
            <person name="Simillion C."/>
            <person name="Van de Peer Y."/>
            <person name="Miranda-Saavedra D."/>
            <person name="Barton G.J."/>
            <person name="Westrop G.D."/>
            <person name="Mueller S."/>
            <person name="Dessi D."/>
            <person name="Fiori P.L."/>
            <person name="Ren Q."/>
            <person name="Paulsen I."/>
            <person name="Zhang H."/>
            <person name="Bastida-Corcuera F.D."/>
            <person name="Simoes-Barbosa A."/>
            <person name="Brown M.T."/>
            <person name="Hayes R.D."/>
            <person name="Mukherjee M."/>
            <person name="Okumura C.Y."/>
            <person name="Schneider R."/>
            <person name="Smith A.J."/>
            <person name="Vanacova S."/>
            <person name="Villalvazo M."/>
            <person name="Haas B.J."/>
            <person name="Pertea M."/>
            <person name="Feldblyum T.V."/>
            <person name="Utterback T.R."/>
            <person name="Shu C.L."/>
            <person name="Osoegawa K."/>
            <person name="de Jong P.J."/>
            <person name="Hrdy I."/>
            <person name="Horvathova L."/>
            <person name="Zubacova Z."/>
            <person name="Dolezal P."/>
            <person name="Malik S.B."/>
            <person name="Logsdon J.M. Jr."/>
            <person name="Henze K."/>
            <person name="Gupta A."/>
            <person name="Wang C.C."/>
            <person name="Dunne R.L."/>
            <person name="Upcroft J.A."/>
            <person name="Upcroft P."/>
            <person name="White O."/>
            <person name="Salzberg S.L."/>
            <person name="Tang P."/>
            <person name="Chiu C.-H."/>
            <person name="Lee Y.-S."/>
            <person name="Embley T.M."/>
            <person name="Coombs G.H."/>
            <person name="Mottram J.C."/>
            <person name="Tachezy J."/>
            <person name="Fraser-Liggett C.M."/>
            <person name="Johnson P.J."/>
        </authorList>
    </citation>
    <scope>NUCLEOTIDE SEQUENCE [LARGE SCALE GENOMIC DNA]</scope>
    <source>
        <strain evidence="1">G3</strain>
    </source>
</reference>
<gene>
    <name evidence="1" type="ORF">TVAG_257530</name>
</gene>
<dbReference type="SMR" id="A2ELI7"/>
<dbReference type="EMBL" id="DS113422">
    <property type="protein sequence ID" value="EAY06514.1"/>
    <property type="molecule type" value="Genomic_DNA"/>
</dbReference>
<dbReference type="KEGG" id="tva:4764390"/>
<dbReference type="VEuPathDB" id="TrichDB:TVAG_257530"/>
<evidence type="ECO:0000313" key="1">
    <source>
        <dbReference type="EMBL" id="EAY06514.1"/>
    </source>
</evidence>
<dbReference type="Gene3D" id="1.25.10.10">
    <property type="entry name" value="Leucine-rich Repeat Variant"/>
    <property type="match status" value="1"/>
</dbReference>
<protein>
    <recommendedName>
        <fullName evidence="3">HEAT repeat family protein</fullName>
    </recommendedName>
</protein>
<dbReference type="RefSeq" id="XP_001318737.1">
    <property type="nucleotide sequence ID" value="XM_001318702.1"/>
</dbReference>
<proteinExistence type="predicted"/>